<dbReference type="EMBL" id="CP063078">
    <property type="protein sequence ID" value="QOQ87646.1"/>
    <property type="molecule type" value="Genomic_DNA"/>
</dbReference>
<evidence type="ECO:0000313" key="2">
    <source>
        <dbReference type="Proteomes" id="UP000594749"/>
    </source>
</evidence>
<evidence type="ECO:0000313" key="1">
    <source>
        <dbReference type="EMBL" id="QOQ87646.1"/>
    </source>
</evidence>
<reference evidence="1 2" key="1">
    <citation type="submission" date="2020-10" db="EMBL/GenBank/DDBJ databases">
        <title>Campylobacter and Helicobacter PacBio genomes.</title>
        <authorList>
            <person name="Lane C."/>
        </authorList>
    </citation>
    <scope>NUCLEOTIDE SEQUENCE [LARGE SCALE GENOMIC DNA]</scope>
    <source>
        <strain evidence="1 2">2016D-0077</strain>
    </source>
</reference>
<proteinExistence type="predicted"/>
<organism evidence="1 2">
    <name type="scientific">Campylobacter corcagiensis</name>
    <dbReference type="NCBI Taxonomy" id="1448857"/>
    <lineage>
        <taxon>Bacteria</taxon>
        <taxon>Pseudomonadati</taxon>
        <taxon>Campylobacterota</taxon>
        <taxon>Epsilonproteobacteria</taxon>
        <taxon>Campylobacterales</taxon>
        <taxon>Campylobacteraceae</taxon>
        <taxon>Campylobacter</taxon>
    </lineage>
</organism>
<accession>A0A7M1LIF3</accession>
<name>A0A7M1LIF3_9BACT</name>
<dbReference type="Proteomes" id="UP000594749">
    <property type="component" value="Chromosome"/>
</dbReference>
<dbReference type="RefSeq" id="WP_025802700.1">
    <property type="nucleotide sequence ID" value="NZ_CP053842.1"/>
</dbReference>
<sequence>MEELLLSQNIILKKSTTINLAKFSKVRSYKCLVGSDLDSNNTIIFFRDAKSRFLKKDFEILENLANLVAKDEGKIIKKRYLFLNSQICSRALDLAKSKGWKCYF</sequence>
<dbReference type="OrthoDB" id="5359871at2"/>
<gene>
    <name evidence="1" type="ORF">IMC76_02205</name>
</gene>
<protein>
    <submittedName>
        <fullName evidence="1">Uncharacterized protein</fullName>
    </submittedName>
</protein>
<dbReference type="AlphaFoldDB" id="A0A7M1LIF3"/>
<keyword evidence="2" id="KW-1185">Reference proteome</keyword>